<dbReference type="SUPFAM" id="SSF46689">
    <property type="entry name" value="Homeodomain-like"/>
    <property type="match status" value="1"/>
</dbReference>
<dbReference type="Gene3D" id="1.10.10.10">
    <property type="entry name" value="Winged helix-like DNA-binding domain superfamily/Winged helix DNA-binding domain"/>
    <property type="match status" value="1"/>
</dbReference>
<keyword evidence="4" id="KW-1185">Reference proteome</keyword>
<accession>A0A8X6S030</accession>
<feature type="domain" description="Transposase Tc1-like" evidence="2">
    <location>
        <begin position="69"/>
        <end position="140"/>
    </location>
</feature>
<dbReference type="AlphaFoldDB" id="A0A8X6S030"/>
<evidence type="ECO:0000313" key="4">
    <source>
        <dbReference type="Proteomes" id="UP000887159"/>
    </source>
</evidence>
<evidence type="ECO:0000256" key="1">
    <source>
        <dbReference type="ARBA" id="ARBA00004123"/>
    </source>
</evidence>
<comment type="subcellular location">
    <subcellularLocation>
        <location evidence="1">Nucleus</location>
    </subcellularLocation>
</comment>
<sequence>MGTRRETSIDVRKFILRLFKRGKSYREIAKIVGRSHSCVQKIIGRFKSDGLIKNKSGRGRKSILSDVTKRKVLKDIKIDPKLSAVKLAAETSRIMGRSVSAETVRNVIRHAGYSSRVARKKPFISLQNQKDRLEFAKSHQMKTDNFWKKVIFSDESKFNIFGSDGRHTVWRNPNTALDPKNLHPTVKHGGVSVMVWGRMASNGVHALLQTGGRSEPAPMNRLVISVFGDIAVGLVLQMRVYPLDSNLDDVVLYSGCAPGKLRAWFLPDSRPTASLVGLRGGWRHTRTKLFSRLWIQCSCARVKALFYPLSTTSRFLLTLLPNNEMSK</sequence>
<dbReference type="InterPro" id="IPR036397">
    <property type="entry name" value="RNaseH_sf"/>
</dbReference>
<dbReference type="GO" id="GO:0006313">
    <property type="term" value="P:DNA transposition"/>
    <property type="evidence" value="ECO:0007669"/>
    <property type="project" value="InterPro"/>
</dbReference>
<dbReference type="InterPro" id="IPR052338">
    <property type="entry name" value="Transposase_5"/>
</dbReference>
<gene>
    <name evidence="3" type="primary">tc1a</name>
    <name evidence="3" type="ORF">TNCV_1196912</name>
</gene>
<evidence type="ECO:0000259" key="2">
    <source>
        <dbReference type="Pfam" id="PF01498"/>
    </source>
</evidence>
<dbReference type="PANTHER" id="PTHR23022">
    <property type="entry name" value="TRANSPOSABLE ELEMENT-RELATED"/>
    <property type="match status" value="1"/>
</dbReference>
<dbReference type="Pfam" id="PF01498">
    <property type="entry name" value="HTH_Tnp_Tc3_2"/>
    <property type="match status" value="1"/>
</dbReference>
<protein>
    <submittedName>
        <fullName evidence="3">Transposable element Tc1 transposase</fullName>
    </submittedName>
</protein>
<dbReference type="InterPro" id="IPR036388">
    <property type="entry name" value="WH-like_DNA-bd_sf"/>
</dbReference>
<dbReference type="Pfam" id="PF13384">
    <property type="entry name" value="HTH_23"/>
    <property type="match status" value="1"/>
</dbReference>
<dbReference type="Gene3D" id="3.30.420.10">
    <property type="entry name" value="Ribonuclease H-like superfamily/Ribonuclease H"/>
    <property type="match status" value="1"/>
</dbReference>
<dbReference type="Proteomes" id="UP000887159">
    <property type="component" value="Unassembled WGS sequence"/>
</dbReference>
<organism evidence="3 4">
    <name type="scientific">Trichonephila clavipes</name>
    <name type="common">Golden silk orbweaver</name>
    <name type="synonym">Nephila clavipes</name>
    <dbReference type="NCBI Taxonomy" id="2585209"/>
    <lineage>
        <taxon>Eukaryota</taxon>
        <taxon>Metazoa</taxon>
        <taxon>Ecdysozoa</taxon>
        <taxon>Arthropoda</taxon>
        <taxon>Chelicerata</taxon>
        <taxon>Arachnida</taxon>
        <taxon>Araneae</taxon>
        <taxon>Araneomorphae</taxon>
        <taxon>Entelegynae</taxon>
        <taxon>Araneoidea</taxon>
        <taxon>Nephilidae</taxon>
        <taxon>Trichonephila</taxon>
    </lineage>
</organism>
<evidence type="ECO:0000313" key="3">
    <source>
        <dbReference type="EMBL" id="GFY03911.1"/>
    </source>
</evidence>
<proteinExistence type="predicted"/>
<comment type="caution">
    <text evidence="3">The sequence shown here is derived from an EMBL/GenBank/DDBJ whole genome shotgun (WGS) entry which is preliminary data.</text>
</comment>
<dbReference type="GO" id="GO:0003677">
    <property type="term" value="F:DNA binding"/>
    <property type="evidence" value="ECO:0007669"/>
    <property type="project" value="InterPro"/>
</dbReference>
<dbReference type="EMBL" id="BMAU01021243">
    <property type="protein sequence ID" value="GFY03911.1"/>
    <property type="molecule type" value="Genomic_DNA"/>
</dbReference>
<dbReference type="GO" id="GO:0005634">
    <property type="term" value="C:nucleus"/>
    <property type="evidence" value="ECO:0007669"/>
    <property type="project" value="UniProtKB-SubCell"/>
</dbReference>
<dbReference type="GO" id="GO:0015074">
    <property type="term" value="P:DNA integration"/>
    <property type="evidence" value="ECO:0007669"/>
    <property type="project" value="InterPro"/>
</dbReference>
<dbReference type="InterPro" id="IPR002492">
    <property type="entry name" value="Transposase_Tc1-like"/>
</dbReference>
<dbReference type="InterPro" id="IPR009057">
    <property type="entry name" value="Homeodomain-like_sf"/>
</dbReference>
<dbReference type="PANTHER" id="PTHR23022:SF135">
    <property type="entry name" value="SI:DKEY-77F5.3"/>
    <property type="match status" value="1"/>
</dbReference>
<name>A0A8X6S030_TRICX</name>
<reference evidence="3" key="1">
    <citation type="submission" date="2020-08" db="EMBL/GenBank/DDBJ databases">
        <title>Multicomponent nature underlies the extraordinary mechanical properties of spider dragline silk.</title>
        <authorList>
            <person name="Kono N."/>
            <person name="Nakamura H."/>
            <person name="Mori M."/>
            <person name="Yoshida Y."/>
            <person name="Ohtoshi R."/>
            <person name="Malay A.D."/>
            <person name="Moran D.A.P."/>
            <person name="Tomita M."/>
            <person name="Numata K."/>
            <person name="Arakawa K."/>
        </authorList>
    </citation>
    <scope>NUCLEOTIDE SEQUENCE</scope>
</reference>